<comment type="catalytic activity">
    <reaction evidence="1 9">
        <text>UDP-alpha-D-glucose = UDP-alpha-D-galactose</text>
        <dbReference type="Rhea" id="RHEA:22168"/>
        <dbReference type="ChEBI" id="CHEBI:58885"/>
        <dbReference type="ChEBI" id="CHEBI:66914"/>
        <dbReference type="EC" id="5.1.3.2"/>
    </reaction>
</comment>
<name>A0A9X2KY17_9FLAO</name>
<keyword evidence="9" id="KW-0119">Carbohydrate metabolism</keyword>
<feature type="domain" description="NAD(P)-binding" evidence="10">
    <location>
        <begin position="7"/>
        <end position="330"/>
    </location>
</feature>
<dbReference type="CDD" id="cd05247">
    <property type="entry name" value="UDP_G4E_1_SDR_e"/>
    <property type="match status" value="1"/>
</dbReference>
<keyword evidence="7 9" id="KW-0520">NAD</keyword>
<evidence type="ECO:0000313" key="12">
    <source>
        <dbReference type="Proteomes" id="UP001155280"/>
    </source>
</evidence>
<proteinExistence type="inferred from homology"/>
<evidence type="ECO:0000256" key="5">
    <source>
        <dbReference type="ARBA" id="ARBA00013189"/>
    </source>
</evidence>
<dbReference type="Pfam" id="PF16363">
    <property type="entry name" value="GDP_Man_Dehyd"/>
    <property type="match status" value="1"/>
</dbReference>
<evidence type="ECO:0000256" key="8">
    <source>
        <dbReference type="ARBA" id="ARBA00023235"/>
    </source>
</evidence>
<evidence type="ECO:0000256" key="7">
    <source>
        <dbReference type="ARBA" id="ARBA00023027"/>
    </source>
</evidence>
<dbReference type="GO" id="GO:0003978">
    <property type="term" value="F:UDP-glucose 4-epimerase activity"/>
    <property type="evidence" value="ECO:0007669"/>
    <property type="project" value="UniProtKB-UniRule"/>
</dbReference>
<keyword evidence="8 9" id="KW-0413">Isomerase</keyword>
<dbReference type="PANTHER" id="PTHR43725:SF47">
    <property type="entry name" value="UDP-GLUCOSE 4-EPIMERASE"/>
    <property type="match status" value="1"/>
</dbReference>
<dbReference type="Gene3D" id="3.40.50.720">
    <property type="entry name" value="NAD(P)-binding Rossmann-like Domain"/>
    <property type="match status" value="1"/>
</dbReference>
<comment type="caution">
    <text evidence="11">The sequence shown here is derived from an EMBL/GenBank/DDBJ whole genome shotgun (WGS) entry which is preliminary data.</text>
</comment>
<evidence type="ECO:0000256" key="1">
    <source>
        <dbReference type="ARBA" id="ARBA00000083"/>
    </source>
</evidence>
<organism evidence="11 12">
    <name type="scientific">Christiangramia oceanisediminis</name>
    <dbReference type="NCBI Taxonomy" id="2920386"/>
    <lineage>
        <taxon>Bacteria</taxon>
        <taxon>Pseudomonadati</taxon>
        <taxon>Bacteroidota</taxon>
        <taxon>Flavobacteriia</taxon>
        <taxon>Flavobacteriales</taxon>
        <taxon>Flavobacteriaceae</taxon>
        <taxon>Christiangramia</taxon>
    </lineage>
</organism>
<sequence length="347" mass="38364">MSKKRVLVTGGLGFIGSHTVVALQNEGFEVVIIDNLSNSSLDVLGGIAQITGKTPEFENLDLREKEAVKNFFEKYPDVEDVIHFAASKAVGESVSNPLLYYENNISTLVYLLQELNKKEKSNFIFSSSCTVYGQADKLPIDEDAPVKPAESPYGNTKQIGEEIIRDTCKIASGLKAISLRYFNPIGAHPTAEIGELPLGTPQNLVPFITQTAIGKREQLSVFGDDYPTEDGTAIRDYIHVMDLAEAHVVALQRLIQGKERSNYEVFNLGTGTGNSVLEVIKSFEKVSERNLPYKITGRREGDVIAAYADTNKANDVLGWKAKRSLDDALKSAWKWQQEVSKKETEEN</sequence>
<dbReference type="RefSeq" id="WP_241551143.1">
    <property type="nucleotide sequence ID" value="NZ_JANCNS010000002.1"/>
</dbReference>
<comment type="similarity">
    <text evidence="4 9">Belongs to the NAD(P)-dependent epimerase/dehydratase family.</text>
</comment>
<dbReference type="GO" id="GO:0006012">
    <property type="term" value="P:galactose metabolic process"/>
    <property type="evidence" value="ECO:0007669"/>
    <property type="project" value="InterPro"/>
</dbReference>
<evidence type="ECO:0000256" key="4">
    <source>
        <dbReference type="ARBA" id="ARBA00007637"/>
    </source>
</evidence>
<dbReference type="InterPro" id="IPR016040">
    <property type="entry name" value="NAD(P)-bd_dom"/>
</dbReference>
<dbReference type="AlphaFoldDB" id="A0A9X2KY17"/>
<evidence type="ECO:0000256" key="6">
    <source>
        <dbReference type="ARBA" id="ARBA00018569"/>
    </source>
</evidence>
<dbReference type="EC" id="5.1.3.2" evidence="5 9"/>
<evidence type="ECO:0000313" key="11">
    <source>
        <dbReference type="EMBL" id="MCP9200354.1"/>
    </source>
</evidence>
<evidence type="ECO:0000256" key="2">
    <source>
        <dbReference type="ARBA" id="ARBA00001911"/>
    </source>
</evidence>
<dbReference type="InterPro" id="IPR036291">
    <property type="entry name" value="NAD(P)-bd_dom_sf"/>
</dbReference>
<dbReference type="SUPFAM" id="SSF51735">
    <property type="entry name" value="NAD(P)-binding Rossmann-fold domains"/>
    <property type="match status" value="1"/>
</dbReference>
<evidence type="ECO:0000256" key="3">
    <source>
        <dbReference type="ARBA" id="ARBA00004947"/>
    </source>
</evidence>
<dbReference type="Gene3D" id="3.90.25.10">
    <property type="entry name" value="UDP-galactose 4-epimerase, domain 1"/>
    <property type="match status" value="1"/>
</dbReference>
<dbReference type="PANTHER" id="PTHR43725">
    <property type="entry name" value="UDP-GLUCOSE 4-EPIMERASE"/>
    <property type="match status" value="1"/>
</dbReference>
<comment type="subunit">
    <text evidence="9">Homodimer.</text>
</comment>
<comment type="pathway">
    <text evidence="3 9">Carbohydrate metabolism; galactose metabolism.</text>
</comment>
<dbReference type="GO" id="GO:0005829">
    <property type="term" value="C:cytosol"/>
    <property type="evidence" value="ECO:0007669"/>
    <property type="project" value="TreeGrafter"/>
</dbReference>
<evidence type="ECO:0000259" key="10">
    <source>
        <dbReference type="Pfam" id="PF16363"/>
    </source>
</evidence>
<dbReference type="EMBL" id="JANCNS010000002">
    <property type="protein sequence ID" value="MCP9200354.1"/>
    <property type="molecule type" value="Genomic_DNA"/>
</dbReference>
<accession>A0A9X2KY17</accession>
<protein>
    <recommendedName>
        <fullName evidence="6 9">UDP-glucose 4-epimerase</fullName>
        <ecNumber evidence="5 9">5.1.3.2</ecNumber>
    </recommendedName>
</protein>
<dbReference type="Proteomes" id="UP001155280">
    <property type="component" value="Unassembled WGS sequence"/>
</dbReference>
<dbReference type="PRINTS" id="PR01713">
    <property type="entry name" value="NUCEPIMERASE"/>
</dbReference>
<dbReference type="NCBIfam" id="TIGR01179">
    <property type="entry name" value="galE"/>
    <property type="match status" value="1"/>
</dbReference>
<reference evidence="11" key="1">
    <citation type="submission" date="2022-07" db="EMBL/GenBank/DDBJ databases">
        <title>Gramela sediminis sp. nov., isolated from deep-sea sediment of the Indian Ocean.</title>
        <authorList>
            <person name="Shi H."/>
        </authorList>
    </citation>
    <scope>NUCLEOTIDE SEQUENCE</scope>
    <source>
        <strain evidence="11">GC03-9</strain>
    </source>
</reference>
<keyword evidence="12" id="KW-1185">Reference proteome</keyword>
<comment type="cofactor">
    <cofactor evidence="2 9">
        <name>NAD(+)</name>
        <dbReference type="ChEBI" id="CHEBI:57540"/>
    </cofactor>
</comment>
<evidence type="ECO:0000256" key="9">
    <source>
        <dbReference type="RuleBase" id="RU366046"/>
    </source>
</evidence>
<gene>
    <name evidence="11" type="primary">galE</name>
    <name evidence="11" type="ORF">MKO06_10565</name>
</gene>
<dbReference type="InterPro" id="IPR005886">
    <property type="entry name" value="UDP_G4E"/>
</dbReference>